<keyword evidence="3" id="KW-0175">Coiled coil</keyword>
<dbReference type="GO" id="GO:0005829">
    <property type="term" value="C:cytosol"/>
    <property type="evidence" value="ECO:0007669"/>
    <property type="project" value="TreeGrafter"/>
</dbReference>
<accession>A0A1W9HQG5</accession>
<keyword evidence="2" id="KW-0963">Cytoplasm</keyword>
<evidence type="ECO:0000256" key="1">
    <source>
        <dbReference type="ARBA" id="ARBA00023125"/>
    </source>
</evidence>
<dbReference type="PANTHER" id="PTHR33449:SF1">
    <property type="entry name" value="NUCLEOID-ASSOCIATED PROTEIN YBAB"/>
    <property type="match status" value="1"/>
</dbReference>
<reference evidence="4 5" key="1">
    <citation type="journal article" date="2017" name="Water Res.">
        <title>Comammox in drinking water systems.</title>
        <authorList>
            <person name="Wang Y."/>
            <person name="Ma L."/>
            <person name="Mao Y."/>
            <person name="Jiang X."/>
            <person name="Xia Y."/>
            <person name="Yu K."/>
            <person name="Li B."/>
            <person name="Zhang T."/>
        </authorList>
    </citation>
    <scope>NUCLEOTIDE SEQUENCE [LARGE SCALE GENOMIC DNA]</scope>
    <source>
        <strain evidence="4">SG_bin8</strain>
    </source>
</reference>
<dbReference type="GO" id="GO:0003677">
    <property type="term" value="F:DNA binding"/>
    <property type="evidence" value="ECO:0007669"/>
    <property type="project" value="UniProtKB-UniRule"/>
</dbReference>
<comment type="subcellular location">
    <subcellularLocation>
        <location evidence="2">Cytoplasm</location>
        <location evidence="2">Nucleoid</location>
    </subcellularLocation>
</comment>
<proteinExistence type="inferred from homology"/>
<dbReference type="HAMAP" id="MF_00274">
    <property type="entry name" value="DNA_YbaB_EbfC"/>
    <property type="match status" value="1"/>
</dbReference>
<comment type="similarity">
    <text evidence="2">Belongs to the YbaB/EbfC family.</text>
</comment>
<dbReference type="NCBIfam" id="TIGR00103">
    <property type="entry name" value="DNA_YbaB_EbfC"/>
    <property type="match status" value="1"/>
</dbReference>
<comment type="subunit">
    <text evidence="2">Homodimer.</text>
</comment>
<comment type="caution">
    <text evidence="4">The sequence shown here is derived from an EMBL/GenBank/DDBJ whole genome shotgun (WGS) entry which is preliminary data.</text>
</comment>
<gene>
    <name evidence="4" type="ORF">A4S15_01800</name>
</gene>
<keyword evidence="1 2" id="KW-0238">DNA-binding</keyword>
<dbReference type="InterPro" id="IPR004401">
    <property type="entry name" value="YbaB/EbfC"/>
</dbReference>
<dbReference type="SUPFAM" id="SSF82607">
    <property type="entry name" value="YbaB-like"/>
    <property type="match status" value="1"/>
</dbReference>
<dbReference type="PIRSF" id="PIRSF004555">
    <property type="entry name" value="UCP004555"/>
    <property type="match status" value="1"/>
</dbReference>
<protein>
    <recommendedName>
        <fullName evidence="2">Nucleoid-associated protein A4S15_01800</fullName>
    </recommendedName>
</protein>
<organism evidence="4 5">
    <name type="scientific">Candidatus Raskinella chloraquaticus</name>
    <dbReference type="NCBI Taxonomy" id="1951219"/>
    <lineage>
        <taxon>Bacteria</taxon>
        <taxon>Pseudomonadati</taxon>
        <taxon>Pseudomonadota</taxon>
        <taxon>Alphaproteobacteria</taxon>
        <taxon>Hyphomicrobiales</taxon>
        <taxon>Phreatobacteraceae</taxon>
        <taxon>Candidatus Raskinella</taxon>
    </lineage>
</organism>
<comment type="function">
    <text evidence="2">Binds to DNA and alters its conformation. May be involved in regulation of gene expression, nucleoid organization and DNA protection.</text>
</comment>
<dbReference type="GO" id="GO:0043590">
    <property type="term" value="C:bacterial nucleoid"/>
    <property type="evidence" value="ECO:0007669"/>
    <property type="project" value="UniProtKB-UniRule"/>
</dbReference>
<evidence type="ECO:0000313" key="4">
    <source>
        <dbReference type="EMBL" id="OQW49497.1"/>
    </source>
</evidence>
<dbReference type="RefSeq" id="WP_376800048.1">
    <property type="nucleotide sequence ID" value="NZ_DBNB01000019.1"/>
</dbReference>
<feature type="coiled-coil region" evidence="3">
    <location>
        <begin position="3"/>
        <end position="30"/>
    </location>
</feature>
<dbReference type="InterPro" id="IPR036894">
    <property type="entry name" value="YbaB-like_sf"/>
</dbReference>
<evidence type="ECO:0000313" key="5">
    <source>
        <dbReference type="Proteomes" id="UP000192872"/>
    </source>
</evidence>
<dbReference type="EMBL" id="LWDL01000031">
    <property type="protein sequence ID" value="OQW49497.1"/>
    <property type="molecule type" value="Genomic_DNA"/>
</dbReference>
<dbReference type="AlphaFoldDB" id="A0A1W9HQG5"/>
<dbReference type="STRING" id="1827387.A4S15_01800"/>
<name>A0A1W9HQG5_9HYPH</name>
<dbReference type="PANTHER" id="PTHR33449">
    <property type="entry name" value="NUCLEOID-ASSOCIATED PROTEIN YBAB"/>
    <property type="match status" value="1"/>
</dbReference>
<sequence length="106" mass="11470">MDIMKLMKQAQDMQAKMKAAQDDLERIEIEGLAGGDLVRVRLNGKGDLKAVAIDPSLLLVSEKDILEDLLIAAHADARRKVEAASGDMMKSLTAGLPLPPGFKLPF</sequence>
<dbReference type="Proteomes" id="UP000192872">
    <property type="component" value="Unassembled WGS sequence"/>
</dbReference>
<evidence type="ECO:0000256" key="3">
    <source>
        <dbReference type="SAM" id="Coils"/>
    </source>
</evidence>
<dbReference type="Gene3D" id="3.30.1310.10">
    <property type="entry name" value="Nucleoid-associated protein YbaB-like domain"/>
    <property type="match status" value="1"/>
</dbReference>
<evidence type="ECO:0000256" key="2">
    <source>
        <dbReference type="HAMAP-Rule" id="MF_00274"/>
    </source>
</evidence>
<dbReference type="Pfam" id="PF02575">
    <property type="entry name" value="YbaB_DNA_bd"/>
    <property type="match status" value="1"/>
</dbReference>